<dbReference type="SMART" id="SM00173">
    <property type="entry name" value="RAS"/>
    <property type="match status" value="1"/>
</dbReference>
<dbReference type="GO" id="GO:0005525">
    <property type="term" value="F:GTP binding"/>
    <property type="evidence" value="ECO:0007669"/>
    <property type="project" value="UniProtKB-KW"/>
</dbReference>
<evidence type="ECO:0000256" key="1">
    <source>
        <dbReference type="ARBA" id="ARBA00022741"/>
    </source>
</evidence>
<dbReference type="GO" id="GO:0007165">
    <property type="term" value="P:signal transduction"/>
    <property type="evidence" value="ECO:0007669"/>
    <property type="project" value="InterPro"/>
</dbReference>
<dbReference type="SMART" id="SM00175">
    <property type="entry name" value="RAB"/>
    <property type="match status" value="1"/>
</dbReference>
<dbReference type="InterPro" id="IPR020849">
    <property type="entry name" value="Small_GTPase_Ras-type"/>
</dbReference>
<dbReference type="SMART" id="SM00174">
    <property type="entry name" value="RHO"/>
    <property type="match status" value="1"/>
</dbReference>
<feature type="compositionally biased region" description="Basic and acidic residues" evidence="3">
    <location>
        <begin position="328"/>
        <end position="339"/>
    </location>
</feature>
<gene>
    <name evidence="4" type="ORF">AJ79_04191</name>
</gene>
<keyword evidence="2" id="KW-0342">GTP-binding</keyword>
<dbReference type="Pfam" id="PF00071">
    <property type="entry name" value="Ras"/>
    <property type="match status" value="2"/>
</dbReference>
<protein>
    <recommendedName>
        <fullName evidence="6">Small monomeric GTPase</fullName>
    </recommendedName>
</protein>
<evidence type="ECO:0008006" key="6">
    <source>
        <dbReference type="Google" id="ProtNLM"/>
    </source>
</evidence>
<sequence length="389" mass="43234">MAETVSITICGDGGCAIELENRSYSDFDLNQELALYENENCAAIFRYPLLTVACDYGYIGKSSITLRLVRSQWTHEYDPTIGTPSIFPCLLHTSCQDSYSVTRTVDGLPYFLALTDTAGQEEYRGLWASSNLKSDAFLMVYDITNASSLEALDYFMDMIDIEAEQRLETNARLFRDVGPSSSSGDQVAVGMAPPVKIIAGNKCDLKDERVIGARQGLEYARKRGCGFMETSAREMVNIEETFGLIVRRVVEARRLHHLKQFPPHLQKPGHSSLAAHSLSQNLFSPDILVASQADSHSRTPALTAKERKITNPKLMAGPAKSYLESLPEEKDGDTADKNHGVTSANTKREEAVSEKKGDGATKVVGTDRHGNDESERTQPWWRRLFCWAF</sequence>
<dbReference type="InterPro" id="IPR001806">
    <property type="entry name" value="Small_GTPase"/>
</dbReference>
<dbReference type="PANTHER" id="PTHR24070">
    <property type="entry name" value="RAS, DI-RAS, AND RHEB FAMILY MEMBERS OF SMALL GTPASE SUPERFAMILY"/>
    <property type="match status" value="1"/>
</dbReference>
<keyword evidence="1" id="KW-0547">Nucleotide-binding</keyword>
<dbReference type="AlphaFoldDB" id="A0A2B7XU97"/>
<reference evidence="4 5" key="1">
    <citation type="submission" date="2017-10" db="EMBL/GenBank/DDBJ databases">
        <title>Comparative genomics in systemic dimorphic fungi from Ajellomycetaceae.</title>
        <authorList>
            <person name="Munoz J.F."/>
            <person name="Mcewen J.G."/>
            <person name="Clay O.K."/>
            <person name="Cuomo C.A."/>
        </authorList>
    </citation>
    <scope>NUCLEOTIDE SEQUENCE [LARGE SCALE GENOMIC DNA]</scope>
    <source>
        <strain evidence="4 5">UAMH5409</strain>
    </source>
</reference>
<feature type="region of interest" description="Disordered" evidence="3">
    <location>
        <begin position="328"/>
        <end position="375"/>
    </location>
</feature>
<proteinExistence type="predicted"/>
<dbReference type="PROSITE" id="PS51421">
    <property type="entry name" value="RAS"/>
    <property type="match status" value="1"/>
</dbReference>
<dbReference type="InterPro" id="IPR027417">
    <property type="entry name" value="P-loop_NTPase"/>
</dbReference>
<dbReference type="SUPFAM" id="SSF52540">
    <property type="entry name" value="P-loop containing nucleoside triphosphate hydrolases"/>
    <property type="match status" value="1"/>
</dbReference>
<name>A0A2B7XU97_9EURO</name>
<dbReference type="PRINTS" id="PR00449">
    <property type="entry name" value="RASTRNSFRMNG"/>
</dbReference>
<dbReference type="GO" id="GO:0016020">
    <property type="term" value="C:membrane"/>
    <property type="evidence" value="ECO:0007669"/>
    <property type="project" value="InterPro"/>
</dbReference>
<accession>A0A2B7XU97</accession>
<dbReference type="Gene3D" id="3.40.50.300">
    <property type="entry name" value="P-loop containing nucleotide triphosphate hydrolases"/>
    <property type="match status" value="1"/>
</dbReference>
<feature type="compositionally biased region" description="Basic and acidic residues" evidence="3">
    <location>
        <begin position="346"/>
        <end position="375"/>
    </location>
</feature>
<evidence type="ECO:0000313" key="5">
    <source>
        <dbReference type="Proteomes" id="UP000223968"/>
    </source>
</evidence>
<evidence type="ECO:0000256" key="2">
    <source>
        <dbReference type="ARBA" id="ARBA00023134"/>
    </source>
</evidence>
<evidence type="ECO:0000313" key="4">
    <source>
        <dbReference type="EMBL" id="PGH12570.1"/>
    </source>
</evidence>
<dbReference type="EMBL" id="PDNB01000056">
    <property type="protein sequence ID" value="PGH12570.1"/>
    <property type="molecule type" value="Genomic_DNA"/>
</dbReference>
<dbReference type="Proteomes" id="UP000223968">
    <property type="component" value="Unassembled WGS sequence"/>
</dbReference>
<dbReference type="FunFam" id="3.40.50.300:FF:001856">
    <property type="entry name" value="RAS small monomeric GTPase, putative"/>
    <property type="match status" value="1"/>
</dbReference>
<keyword evidence="5" id="KW-1185">Reference proteome</keyword>
<dbReference type="GO" id="GO:0003924">
    <property type="term" value="F:GTPase activity"/>
    <property type="evidence" value="ECO:0007669"/>
    <property type="project" value="InterPro"/>
</dbReference>
<dbReference type="STRING" id="1447875.A0A2B7XU97"/>
<organism evidence="4 5">
    <name type="scientific">Helicocarpus griseus UAMH5409</name>
    <dbReference type="NCBI Taxonomy" id="1447875"/>
    <lineage>
        <taxon>Eukaryota</taxon>
        <taxon>Fungi</taxon>
        <taxon>Dikarya</taxon>
        <taxon>Ascomycota</taxon>
        <taxon>Pezizomycotina</taxon>
        <taxon>Eurotiomycetes</taxon>
        <taxon>Eurotiomycetidae</taxon>
        <taxon>Onygenales</taxon>
        <taxon>Ajellomycetaceae</taxon>
        <taxon>Helicocarpus</taxon>
    </lineage>
</organism>
<dbReference type="PROSITE" id="PS51419">
    <property type="entry name" value="RAB"/>
    <property type="match status" value="1"/>
</dbReference>
<dbReference type="OrthoDB" id="265044at2759"/>
<evidence type="ECO:0000256" key="3">
    <source>
        <dbReference type="SAM" id="MobiDB-lite"/>
    </source>
</evidence>
<comment type="caution">
    <text evidence="4">The sequence shown here is derived from an EMBL/GenBank/DDBJ whole genome shotgun (WGS) entry which is preliminary data.</text>
</comment>